<name>A0AAN0RHY6_9RHOB</name>
<evidence type="ECO:0000256" key="3">
    <source>
        <dbReference type="ARBA" id="ARBA00023163"/>
    </source>
</evidence>
<dbReference type="KEGG" id="ptp:RCA23_c09880"/>
<evidence type="ECO:0000256" key="1">
    <source>
        <dbReference type="ARBA" id="ARBA00023015"/>
    </source>
</evidence>
<dbReference type="Proteomes" id="UP000028680">
    <property type="component" value="Chromosome"/>
</dbReference>
<dbReference type="Gene3D" id="1.10.10.10">
    <property type="entry name" value="Winged helix-like DNA-binding domain superfamily/Winged helix DNA-binding domain"/>
    <property type="match status" value="1"/>
</dbReference>
<protein>
    <submittedName>
        <fullName evidence="5">Transcriptional regulator, HxlR family</fullName>
    </submittedName>
</protein>
<dbReference type="AlphaFoldDB" id="A0AAN0RHY6"/>
<dbReference type="InterPro" id="IPR036388">
    <property type="entry name" value="WH-like_DNA-bd_sf"/>
</dbReference>
<evidence type="ECO:0000313" key="6">
    <source>
        <dbReference type="Proteomes" id="UP000028680"/>
    </source>
</evidence>
<evidence type="ECO:0000256" key="2">
    <source>
        <dbReference type="ARBA" id="ARBA00023125"/>
    </source>
</evidence>
<feature type="domain" description="HTH hxlR-type" evidence="4">
    <location>
        <begin position="18"/>
        <end position="118"/>
    </location>
</feature>
<dbReference type="GeneID" id="93368004"/>
<gene>
    <name evidence="5" type="ORF">RCA23_c09880</name>
</gene>
<reference evidence="5 6" key="1">
    <citation type="journal article" date="2014" name="ISME J.">
        <title>Adaptation of an abundant Roseobacter RCA organism to pelagic systems revealed by genomic and transcriptomic analyses.</title>
        <authorList>
            <person name="Voget S."/>
            <person name="Wemheuer B."/>
            <person name="Brinkhoff T."/>
            <person name="Vollmers J."/>
            <person name="Dietrich S."/>
            <person name="Giebel H.A."/>
            <person name="Beardsley C."/>
            <person name="Sardemann C."/>
            <person name="Bakenhus I."/>
            <person name="Billerbeck S."/>
            <person name="Daniel R."/>
            <person name="Simon M."/>
        </authorList>
    </citation>
    <scope>NUCLEOTIDE SEQUENCE [LARGE SCALE GENOMIC DNA]</scope>
    <source>
        <strain evidence="5 6">RCA23</strain>
    </source>
</reference>
<dbReference type="RefSeq" id="WP_236631397.1">
    <property type="nucleotide sequence ID" value="NZ_CP003984.1"/>
</dbReference>
<dbReference type="PROSITE" id="PS51118">
    <property type="entry name" value="HTH_HXLR"/>
    <property type="match status" value="1"/>
</dbReference>
<dbReference type="InterPro" id="IPR002577">
    <property type="entry name" value="HTH_HxlR"/>
</dbReference>
<dbReference type="EMBL" id="CP003984">
    <property type="protein sequence ID" value="AII86541.1"/>
    <property type="molecule type" value="Genomic_DNA"/>
</dbReference>
<accession>A0AAN0RHY6</accession>
<keyword evidence="2" id="KW-0238">DNA-binding</keyword>
<keyword evidence="6" id="KW-1185">Reference proteome</keyword>
<dbReference type="Pfam" id="PF01638">
    <property type="entry name" value="HxlR"/>
    <property type="match status" value="1"/>
</dbReference>
<evidence type="ECO:0000259" key="4">
    <source>
        <dbReference type="PROSITE" id="PS51118"/>
    </source>
</evidence>
<dbReference type="GO" id="GO:0003677">
    <property type="term" value="F:DNA binding"/>
    <property type="evidence" value="ECO:0007669"/>
    <property type="project" value="UniProtKB-KW"/>
</dbReference>
<sequence length="159" mass="18313">MLDLKTGVDEKFVEENMCPIGLAAHLLGDKWIPIIIRDIALFNRRTFNDILKNNRENISSGSLSSRLKLMLDLNLLEIGTSERHAQKKPYYLTEAGISFVPILFNLAAWTTEFRTPAADIVALAKPYLTDDADRMEWLLEQLRTFNIHKTKEPEPLWWA</sequence>
<dbReference type="PANTHER" id="PTHR33204:SF18">
    <property type="entry name" value="TRANSCRIPTIONAL REGULATORY PROTEIN"/>
    <property type="match status" value="1"/>
</dbReference>
<organism evidence="5 6">
    <name type="scientific">Planktomarina temperata RCA23</name>
    <dbReference type="NCBI Taxonomy" id="666509"/>
    <lineage>
        <taxon>Bacteria</taxon>
        <taxon>Pseudomonadati</taxon>
        <taxon>Pseudomonadota</taxon>
        <taxon>Alphaproteobacteria</taxon>
        <taxon>Rhodobacterales</taxon>
        <taxon>Paracoccaceae</taxon>
        <taxon>Planktomarina</taxon>
    </lineage>
</organism>
<evidence type="ECO:0000313" key="5">
    <source>
        <dbReference type="EMBL" id="AII86541.1"/>
    </source>
</evidence>
<proteinExistence type="predicted"/>
<keyword evidence="1" id="KW-0805">Transcription regulation</keyword>
<dbReference type="SUPFAM" id="SSF46785">
    <property type="entry name" value="Winged helix' DNA-binding domain"/>
    <property type="match status" value="1"/>
</dbReference>
<keyword evidence="3" id="KW-0804">Transcription</keyword>
<dbReference type="InterPro" id="IPR036390">
    <property type="entry name" value="WH_DNA-bd_sf"/>
</dbReference>
<dbReference type="PANTHER" id="PTHR33204">
    <property type="entry name" value="TRANSCRIPTIONAL REGULATOR, MARR FAMILY"/>
    <property type="match status" value="1"/>
</dbReference>